<keyword evidence="5" id="KW-0804">Transcription</keyword>
<evidence type="ECO:0000256" key="2">
    <source>
        <dbReference type="ARBA" id="ARBA00023015"/>
    </source>
</evidence>
<dbReference type="PANTHER" id="PTHR43133">
    <property type="entry name" value="RNA POLYMERASE ECF-TYPE SIGMA FACTO"/>
    <property type="match status" value="1"/>
</dbReference>
<comment type="similarity">
    <text evidence="1">Belongs to the sigma-70 factor family. ECF subfamily.</text>
</comment>
<dbReference type="InterPro" id="IPR039425">
    <property type="entry name" value="RNA_pol_sigma-70-like"/>
</dbReference>
<evidence type="ECO:0000313" key="8">
    <source>
        <dbReference type="EMBL" id="EPD67744.1"/>
    </source>
</evidence>
<dbReference type="InterPro" id="IPR013325">
    <property type="entry name" value="RNA_pol_sigma_r2"/>
</dbReference>
<dbReference type="RefSeq" id="WP_016458893.1">
    <property type="nucleotide sequence ID" value="NZ_KE150448.1"/>
</dbReference>
<evidence type="ECO:0000256" key="5">
    <source>
        <dbReference type="ARBA" id="ARBA00023163"/>
    </source>
</evidence>
<sequence length="191" mass="20810">MSEIDEELAPLVPRAVEGDARALRAIIRIIHPAVVRYTRARISGGKIPGADDVAQEITLAVANSITRYKDQGRPFMAFVYGIASNKVADAYRAMGRDKTTPTDTVPESTDSGLTPEAYALVEDGSNRVREILDCLSDRAREIIILRVFVGLTAEETAEIVGSTPGAVRVAQHRALATMRRMYESEGVNAHE</sequence>
<name>S2ZUQ6_9CORY</name>
<evidence type="ECO:0000256" key="1">
    <source>
        <dbReference type="ARBA" id="ARBA00010641"/>
    </source>
</evidence>
<feature type="domain" description="RNA polymerase sigma-70 region 2" evidence="6">
    <location>
        <begin position="30"/>
        <end position="93"/>
    </location>
</feature>
<reference evidence="8 9" key="1">
    <citation type="submission" date="2013-05" db="EMBL/GenBank/DDBJ databases">
        <title>The Genome Sequence of Corynebacterium pyruviciproducens 1773O (ATCC BAA-1742).</title>
        <authorList>
            <consortium name="The Broad Institute Genomics Platform"/>
            <person name="Earl A."/>
            <person name="Ward D."/>
            <person name="Feldgarden M."/>
            <person name="Gevers D."/>
            <person name="Tong J."/>
            <person name="Walker B."/>
            <person name="Young S."/>
            <person name="Zeng Q."/>
            <person name="Gargeya S."/>
            <person name="Fitzgerald M."/>
            <person name="Haas B."/>
            <person name="Abouelleil A."/>
            <person name="Allen A.W."/>
            <person name="Alvarado L."/>
            <person name="Arachchi H.M."/>
            <person name="Berlin A.M."/>
            <person name="Chapman S.B."/>
            <person name="Gainer-Dewar J."/>
            <person name="Goldberg J."/>
            <person name="Griggs A."/>
            <person name="Gujja S."/>
            <person name="Hansen M."/>
            <person name="Howarth C."/>
            <person name="Imamovic A."/>
            <person name="Ireland A."/>
            <person name="Larimer J."/>
            <person name="McCowan C."/>
            <person name="Murphy C."/>
            <person name="Pearson M."/>
            <person name="Poon T.W."/>
            <person name="Priest M."/>
            <person name="Roberts A."/>
            <person name="Saif S."/>
            <person name="Shea T."/>
            <person name="Sisk P."/>
            <person name="Sykes S."/>
            <person name="Wortman J."/>
            <person name="Nusbaum C."/>
            <person name="Birren B."/>
        </authorList>
    </citation>
    <scope>NUCLEOTIDE SEQUENCE [LARGE SCALE GENOMIC DNA]</scope>
    <source>
        <strain evidence="8 9">ATCC BAA-1742</strain>
    </source>
</reference>
<organism evidence="8 9">
    <name type="scientific">Corynebacterium pyruviciproducens ATCC BAA-1742</name>
    <dbReference type="NCBI Taxonomy" id="1125779"/>
    <lineage>
        <taxon>Bacteria</taxon>
        <taxon>Bacillati</taxon>
        <taxon>Actinomycetota</taxon>
        <taxon>Actinomycetes</taxon>
        <taxon>Mycobacteriales</taxon>
        <taxon>Corynebacteriaceae</taxon>
        <taxon>Corynebacterium</taxon>
    </lineage>
</organism>
<keyword evidence="4" id="KW-0238">DNA-binding</keyword>
<dbReference type="SUPFAM" id="SSF88659">
    <property type="entry name" value="Sigma3 and sigma4 domains of RNA polymerase sigma factors"/>
    <property type="match status" value="1"/>
</dbReference>
<accession>S2ZUQ6</accession>
<proteinExistence type="inferred from homology"/>
<dbReference type="InterPro" id="IPR014284">
    <property type="entry name" value="RNA_pol_sigma-70_dom"/>
</dbReference>
<dbReference type="eggNOG" id="COG1595">
    <property type="taxonomic scope" value="Bacteria"/>
</dbReference>
<dbReference type="NCBIfam" id="TIGR02937">
    <property type="entry name" value="sigma70-ECF"/>
    <property type="match status" value="1"/>
</dbReference>
<dbReference type="Pfam" id="PF08281">
    <property type="entry name" value="Sigma70_r4_2"/>
    <property type="match status" value="1"/>
</dbReference>
<evidence type="ECO:0000259" key="6">
    <source>
        <dbReference type="Pfam" id="PF04542"/>
    </source>
</evidence>
<dbReference type="InterPro" id="IPR036388">
    <property type="entry name" value="WH-like_DNA-bd_sf"/>
</dbReference>
<keyword evidence="3" id="KW-0731">Sigma factor</keyword>
<dbReference type="NCBIfam" id="NF007230">
    <property type="entry name" value="PRK09648.1"/>
    <property type="match status" value="1"/>
</dbReference>
<feature type="domain" description="RNA polymerase sigma factor 70 region 4 type 2" evidence="7">
    <location>
        <begin position="126"/>
        <end position="178"/>
    </location>
</feature>
<dbReference type="Gene3D" id="1.10.10.10">
    <property type="entry name" value="Winged helix-like DNA-binding domain superfamily/Winged helix DNA-binding domain"/>
    <property type="match status" value="1"/>
</dbReference>
<dbReference type="Proteomes" id="UP000014408">
    <property type="component" value="Unassembled WGS sequence"/>
</dbReference>
<gene>
    <name evidence="8" type="ORF">HMPREF1219_02157</name>
</gene>
<evidence type="ECO:0000256" key="4">
    <source>
        <dbReference type="ARBA" id="ARBA00023125"/>
    </source>
</evidence>
<evidence type="ECO:0000259" key="7">
    <source>
        <dbReference type="Pfam" id="PF08281"/>
    </source>
</evidence>
<dbReference type="CDD" id="cd06171">
    <property type="entry name" value="Sigma70_r4"/>
    <property type="match status" value="1"/>
</dbReference>
<dbReference type="STRING" id="1125779.HMPREF1219_02157"/>
<dbReference type="InterPro" id="IPR013249">
    <property type="entry name" value="RNA_pol_sigma70_r4_t2"/>
</dbReference>
<dbReference type="InterPro" id="IPR007627">
    <property type="entry name" value="RNA_pol_sigma70_r2"/>
</dbReference>
<dbReference type="GO" id="GO:0003677">
    <property type="term" value="F:DNA binding"/>
    <property type="evidence" value="ECO:0007669"/>
    <property type="project" value="UniProtKB-KW"/>
</dbReference>
<dbReference type="AlphaFoldDB" id="S2ZUQ6"/>
<dbReference type="HOGENOM" id="CLU_047691_10_1_11"/>
<evidence type="ECO:0000313" key="9">
    <source>
        <dbReference type="Proteomes" id="UP000014408"/>
    </source>
</evidence>
<comment type="caution">
    <text evidence="8">The sequence shown here is derived from an EMBL/GenBank/DDBJ whole genome shotgun (WGS) entry which is preliminary data.</text>
</comment>
<dbReference type="PATRIC" id="fig|1125779.3.peg.2102"/>
<dbReference type="InterPro" id="IPR013324">
    <property type="entry name" value="RNA_pol_sigma_r3/r4-like"/>
</dbReference>
<keyword evidence="9" id="KW-1185">Reference proteome</keyword>
<dbReference type="SUPFAM" id="SSF88946">
    <property type="entry name" value="Sigma2 domain of RNA polymerase sigma factors"/>
    <property type="match status" value="1"/>
</dbReference>
<dbReference type="PANTHER" id="PTHR43133:SF58">
    <property type="entry name" value="ECF RNA POLYMERASE SIGMA FACTOR SIGD"/>
    <property type="match status" value="1"/>
</dbReference>
<protein>
    <submittedName>
        <fullName evidence="8">Sigma-70 family RNA polymerase sigma factor</fullName>
    </submittedName>
</protein>
<evidence type="ECO:0000256" key="3">
    <source>
        <dbReference type="ARBA" id="ARBA00023082"/>
    </source>
</evidence>
<keyword evidence="2" id="KW-0805">Transcription regulation</keyword>
<dbReference type="Gene3D" id="1.10.1740.10">
    <property type="match status" value="1"/>
</dbReference>
<dbReference type="GO" id="GO:0016987">
    <property type="term" value="F:sigma factor activity"/>
    <property type="evidence" value="ECO:0007669"/>
    <property type="project" value="UniProtKB-KW"/>
</dbReference>
<dbReference type="EMBL" id="ATBY01000017">
    <property type="protein sequence ID" value="EPD67744.1"/>
    <property type="molecule type" value="Genomic_DNA"/>
</dbReference>
<dbReference type="GO" id="GO:0006352">
    <property type="term" value="P:DNA-templated transcription initiation"/>
    <property type="evidence" value="ECO:0007669"/>
    <property type="project" value="InterPro"/>
</dbReference>
<dbReference type="Pfam" id="PF04542">
    <property type="entry name" value="Sigma70_r2"/>
    <property type="match status" value="1"/>
</dbReference>